<sequence length="457" mass="49883">LELYKSLPGIRDPPPVVESEETEEVATTSTEEDAEEETSSVETKEEEADETADEEETEKPAEEAEEVEEAEKPAEEAEEVAETSEAADTEIAAETDDADEAAEEEEEESTEPVEQPGLSEMESRRRKLLKRSDSSSSSDTVKDVKDKEKSPRAVKSAPVLAVAAPSPKKGTYVALQKYEALGSEHKVDDSIIQKLRNLTEYESICQFSTRECAQQSAQELATLLRANAQLVADAEYGSNADLQRVTQGLADLRSNYRMTMNQTALDSVGIPGSMGNPGSMGKCAVIGRGEFDDAGVRYTKATSRFAEVIDMHDTMVYCSAKSRKCIFSGLRAPKVRKVEMDTKAWETAAALAEEIHAMLAADEELGAGVVGWGHAGESTATFVSTLVLLRSGLCDRVDMYGESERPSSWLKVVGNGHLVSEPGESWADKKLALQLQQERYVYRLVSQATGGNMCFFQ</sequence>
<proteinExistence type="predicted"/>
<keyword evidence="3" id="KW-1185">Reference proteome</keyword>
<gene>
    <name evidence="2" type="ORF">CYMTET_42445</name>
</gene>
<dbReference type="EMBL" id="LGRX02028434">
    <property type="protein sequence ID" value="KAK3248075.1"/>
    <property type="molecule type" value="Genomic_DNA"/>
</dbReference>
<reference evidence="2 3" key="1">
    <citation type="journal article" date="2015" name="Genome Biol. Evol.">
        <title>Comparative Genomics of a Bacterivorous Green Alga Reveals Evolutionary Causalities and Consequences of Phago-Mixotrophic Mode of Nutrition.</title>
        <authorList>
            <person name="Burns J.A."/>
            <person name="Paasch A."/>
            <person name="Narechania A."/>
            <person name="Kim E."/>
        </authorList>
    </citation>
    <scope>NUCLEOTIDE SEQUENCE [LARGE SCALE GENOMIC DNA]</scope>
    <source>
        <strain evidence="2 3">PLY_AMNH</strain>
    </source>
</reference>
<feature type="compositionally biased region" description="Basic and acidic residues" evidence="1">
    <location>
        <begin position="140"/>
        <end position="151"/>
    </location>
</feature>
<evidence type="ECO:0000313" key="2">
    <source>
        <dbReference type="EMBL" id="KAK3248075.1"/>
    </source>
</evidence>
<dbReference type="AlphaFoldDB" id="A0AAE0C5T9"/>
<evidence type="ECO:0000256" key="1">
    <source>
        <dbReference type="SAM" id="MobiDB-lite"/>
    </source>
</evidence>
<dbReference type="Proteomes" id="UP001190700">
    <property type="component" value="Unassembled WGS sequence"/>
</dbReference>
<comment type="caution">
    <text evidence="2">The sequence shown here is derived from an EMBL/GenBank/DDBJ whole genome shotgun (WGS) entry which is preliminary data.</text>
</comment>
<feature type="compositionally biased region" description="Acidic residues" evidence="1">
    <location>
        <begin position="18"/>
        <end position="69"/>
    </location>
</feature>
<evidence type="ECO:0000313" key="3">
    <source>
        <dbReference type="Proteomes" id="UP001190700"/>
    </source>
</evidence>
<feature type="non-terminal residue" evidence="2">
    <location>
        <position position="1"/>
    </location>
</feature>
<protein>
    <submittedName>
        <fullName evidence="2">Uncharacterized protein</fullName>
    </submittedName>
</protein>
<accession>A0AAE0C5T9</accession>
<name>A0AAE0C5T9_9CHLO</name>
<organism evidence="2 3">
    <name type="scientific">Cymbomonas tetramitiformis</name>
    <dbReference type="NCBI Taxonomy" id="36881"/>
    <lineage>
        <taxon>Eukaryota</taxon>
        <taxon>Viridiplantae</taxon>
        <taxon>Chlorophyta</taxon>
        <taxon>Pyramimonadophyceae</taxon>
        <taxon>Pyramimonadales</taxon>
        <taxon>Pyramimonadaceae</taxon>
        <taxon>Cymbomonas</taxon>
    </lineage>
</organism>
<feature type="compositionally biased region" description="Acidic residues" evidence="1">
    <location>
        <begin position="76"/>
        <end position="111"/>
    </location>
</feature>
<feature type="region of interest" description="Disordered" evidence="1">
    <location>
        <begin position="1"/>
        <end position="157"/>
    </location>
</feature>